<comment type="caution">
    <text evidence="1">The sequence shown here is derived from an EMBL/GenBank/DDBJ whole genome shotgun (WGS) entry which is preliminary data.</text>
</comment>
<keyword evidence="2" id="KW-1185">Reference proteome</keyword>
<proteinExistence type="predicted"/>
<gene>
    <name evidence="1" type="ORF">GGQ90_004403</name>
</gene>
<dbReference type="AlphaFoldDB" id="A0A7W6LW87"/>
<evidence type="ECO:0000313" key="2">
    <source>
        <dbReference type="Proteomes" id="UP000590524"/>
    </source>
</evidence>
<evidence type="ECO:0000313" key="1">
    <source>
        <dbReference type="EMBL" id="MBB4150596.1"/>
    </source>
</evidence>
<reference evidence="1 2" key="1">
    <citation type="submission" date="2020-08" db="EMBL/GenBank/DDBJ databases">
        <title>Genomic Encyclopedia of Type Strains, Phase IV (KMG-IV): sequencing the most valuable type-strain genomes for metagenomic binning, comparative biology and taxonomic classification.</title>
        <authorList>
            <person name="Goeker M."/>
        </authorList>
    </citation>
    <scope>NUCLEOTIDE SEQUENCE [LARGE SCALE GENOMIC DNA]</scope>
    <source>
        <strain evidence="1 2">DSM 19371</strain>
    </source>
</reference>
<organism evidence="1 2">
    <name type="scientific">Sphingobium scionense</name>
    <dbReference type="NCBI Taxonomy" id="1404341"/>
    <lineage>
        <taxon>Bacteria</taxon>
        <taxon>Pseudomonadati</taxon>
        <taxon>Pseudomonadota</taxon>
        <taxon>Alphaproteobacteria</taxon>
        <taxon>Sphingomonadales</taxon>
        <taxon>Sphingomonadaceae</taxon>
        <taxon>Sphingobium</taxon>
    </lineage>
</organism>
<accession>A0A7W6LW87</accession>
<dbReference type="RefSeq" id="WP_188083933.1">
    <property type="nucleotide sequence ID" value="NZ_JACIEU010000022.1"/>
</dbReference>
<dbReference type="EMBL" id="JACIEU010000022">
    <property type="protein sequence ID" value="MBB4150596.1"/>
    <property type="molecule type" value="Genomic_DNA"/>
</dbReference>
<sequence>METDVNYLLHRQQMSLIRAQATGSPEGRAAYEGLARGYINQVEAYRRHNEQQERLVVPAH</sequence>
<name>A0A7W6LW87_9SPHN</name>
<protein>
    <submittedName>
        <fullName evidence="1">Uncharacterized protein</fullName>
    </submittedName>
</protein>
<dbReference type="Proteomes" id="UP000590524">
    <property type="component" value="Unassembled WGS sequence"/>
</dbReference>